<sequence>MYDTNQTTFLSTIHMLNLEQLHSEISMLNNSIKHLIRSNNELKVYTEEPWAEETIKENEEVILRQKTKIGMISKEIEKRNALKDNST</sequence>
<accession>M7NTI3</accession>
<evidence type="ECO:0000313" key="2">
    <source>
        <dbReference type="Proteomes" id="UP000011958"/>
    </source>
</evidence>
<reference evidence="2" key="1">
    <citation type="journal article" date="2016" name="Nat. Commun.">
        <title>Genome analysis of three Pneumocystis species reveals adaptation mechanisms to life exclusively in mammalian hosts.</title>
        <authorList>
            <person name="Ma L."/>
            <person name="Chen Z."/>
            <person name="Huang D.W."/>
            <person name="Kutty G."/>
            <person name="Ishihara M."/>
            <person name="Wang H."/>
            <person name="Abouelleil A."/>
            <person name="Bishop L."/>
            <person name="Davey E."/>
            <person name="Deng R."/>
            <person name="Deng X."/>
            <person name="Fan L."/>
            <person name="Fantoni G."/>
            <person name="Fitzgerald M."/>
            <person name="Gogineni E."/>
            <person name="Goldberg J.M."/>
            <person name="Handley G."/>
            <person name="Hu X."/>
            <person name="Huber C."/>
            <person name="Jiao X."/>
            <person name="Jones K."/>
            <person name="Levin J.Z."/>
            <person name="Liu Y."/>
            <person name="Macdonald P."/>
            <person name="Melnikov A."/>
            <person name="Raley C."/>
            <person name="Sassi M."/>
            <person name="Sherman B.T."/>
            <person name="Song X."/>
            <person name="Sykes S."/>
            <person name="Tran B."/>
            <person name="Walsh L."/>
            <person name="Xia Y."/>
            <person name="Yang J."/>
            <person name="Young S."/>
            <person name="Zeng Q."/>
            <person name="Zheng X."/>
            <person name="Stephens R."/>
            <person name="Nusbaum C."/>
            <person name="Birren B.W."/>
            <person name="Azadi P."/>
            <person name="Lempicki R.A."/>
            <person name="Cuomo C.A."/>
            <person name="Kovacs J.A."/>
        </authorList>
    </citation>
    <scope>NUCLEOTIDE SEQUENCE [LARGE SCALE GENOMIC DNA]</scope>
    <source>
        <strain evidence="2">B123</strain>
    </source>
</reference>
<dbReference type="RefSeq" id="XP_007873036.1">
    <property type="nucleotide sequence ID" value="XM_007874845.1"/>
</dbReference>
<dbReference type="PANTHER" id="PTHR40422">
    <property type="entry name" value="TRANSLATION MACHINERY-ASSOCIATED PROTEIN 17"/>
    <property type="match status" value="1"/>
</dbReference>
<dbReference type="OrthoDB" id="548474at2759"/>
<dbReference type="PANTHER" id="PTHR40422:SF1">
    <property type="entry name" value="TRANSLATION MACHINERY-ASSOCIATED PROTEIN 17"/>
    <property type="match status" value="1"/>
</dbReference>
<proteinExistence type="predicted"/>
<dbReference type="GeneID" id="19894818"/>
<organism evidence="1 2">
    <name type="scientific">Pneumocystis murina (strain B123)</name>
    <name type="common">Mouse pneumocystis pneumonia agent</name>
    <name type="synonym">Pneumocystis carinii f. sp. muris</name>
    <dbReference type="NCBI Taxonomy" id="1069680"/>
    <lineage>
        <taxon>Eukaryota</taxon>
        <taxon>Fungi</taxon>
        <taxon>Dikarya</taxon>
        <taxon>Ascomycota</taxon>
        <taxon>Taphrinomycotina</taxon>
        <taxon>Pneumocystomycetes</taxon>
        <taxon>Pneumocystaceae</taxon>
        <taxon>Pneumocystis</taxon>
    </lineage>
</organism>
<dbReference type="EMBL" id="AFWA02000006">
    <property type="protein sequence ID" value="EMR10406.1"/>
    <property type="molecule type" value="Genomic_DNA"/>
</dbReference>
<dbReference type="InterPro" id="IPR038966">
    <property type="entry name" value="TMA17"/>
</dbReference>
<dbReference type="STRING" id="1069680.M7NTI3"/>
<gene>
    <name evidence="1" type="ORF">PNEG_01121</name>
</gene>
<evidence type="ECO:0000313" key="1">
    <source>
        <dbReference type="EMBL" id="EMR10406.1"/>
    </source>
</evidence>
<dbReference type="AlphaFoldDB" id="M7NTI3"/>
<dbReference type="GO" id="GO:0030674">
    <property type="term" value="F:protein-macromolecule adaptor activity"/>
    <property type="evidence" value="ECO:0007669"/>
    <property type="project" value="TreeGrafter"/>
</dbReference>
<dbReference type="GO" id="GO:0070682">
    <property type="term" value="P:proteasome regulatory particle assembly"/>
    <property type="evidence" value="ECO:0007669"/>
    <property type="project" value="InterPro"/>
</dbReference>
<dbReference type="Proteomes" id="UP000011958">
    <property type="component" value="Unassembled WGS sequence"/>
</dbReference>
<keyword evidence="2" id="KW-1185">Reference proteome</keyword>
<dbReference type="HOGENOM" id="CLU_2484260_0_0_1"/>
<protein>
    <submittedName>
        <fullName evidence="1">Uncharacterized protein</fullName>
    </submittedName>
</protein>
<name>M7NTI3_PNEMU</name>
<dbReference type="VEuPathDB" id="FungiDB:PNEG_01121"/>
<comment type="caution">
    <text evidence="1">The sequence shown here is derived from an EMBL/GenBank/DDBJ whole genome shotgun (WGS) entry which is preliminary data.</text>
</comment>